<dbReference type="Proteomes" id="UP000005387">
    <property type="component" value="Unassembled WGS sequence"/>
</dbReference>
<protein>
    <submittedName>
        <fullName evidence="7">Capsular exopolysaccharide family</fullName>
    </submittedName>
</protein>
<keyword evidence="5" id="KW-0829">Tyrosine-protein kinase</keyword>
<gene>
    <name evidence="7" type="ORF">PaecuDRAFT_4161</name>
</gene>
<evidence type="ECO:0000313" key="8">
    <source>
        <dbReference type="Proteomes" id="UP000005387"/>
    </source>
</evidence>
<evidence type="ECO:0000256" key="3">
    <source>
        <dbReference type="ARBA" id="ARBA00022777"/>
    </source>
</evidence>
<evidence type="ECO:0000256" key="5">
    <source>
        <dbReference type="ARBA" id="ARBA00023137"/>
    </source>
</evidence>
<dbReference type="eggNOG" id="COG0489">
    <property type="taxonomic scope" value="Bacteria"/>
</dbReference>
<dbReference type="InterPro" id="IPR050445">
    <property type="entry name" value="Bact_polysacc_biosynth/exp"/>
</dbReference>
<dbReference type="EMBL" id="AEDD01000012">
    <property type="protein sequence ID" value="EFM09158.1"/>
    <property type="molecule type" value="Genomic_DNA"/>
</dbReference>
<dbReference type="GO" id="GO:0004713">
    <property type="term" value="F:protein tyrosine kinase activity"/>
    <property type="evidence" value="ECO:0007669"/>
    <property type="project" value="UniProtKB-KW"/>
</dbReference>
<dbReference type="STRING" id="717606.PaecuDRAFT_4161"/>
<proteinExistence type="predicted"/>
<dbReference type="Pfam" id="PF13614">
    <property type="entry name" value="AAA_31"/>
    <property type="match status" value="1"/>
</dbReference>
<keyword evidence="3" id="KW-0418">Kinase</keyword>
<sequence>MSRWRNKLIMLGGVESPHIDLYRSLRAQLDYAASASRKSITIVAVAAPHRGNGVTETVANLAIAYAQAGRRTLLVDGDLREPMLHKLFGISNRVGLSSILVYANEADEAVQHGVLPNLSIAPAGPKATGGVDLVAAGQLQTLFKQWREEYDVVLLDTPPLLSSAAAQMLAGACDGALLVLRSGVAKEEDALRVKALLETAEVAVLGTALTHGKHKKLPKRYSQR</sequence>
<evidence type="ECO:0000313" key="7">
    <source>
        <dbReference type="EMBL" id="EFM09158.1"/>
    </source>
</evidence>
<evidence type="ECO:0000259" key="6">
    <source>
        <dbReference type="Pfam" id="PF13614"/>
    </source>
</evidence>
<dbReference type="PANTHER" id="PTHR32309:SF31">
    <property type="entry name" value="CAPSULAR EXOPOLYSACCHARIDE FAMILY"/>
    <property type="match status" value="1"/>
</dbReference>
<keyword evidence="4" id="KW-0067">ATP-binding</keyword>
<dbReference type="CDD" id="cd05387">
    <property type="entry name" value="BY-kinase"/>
    <property type="match status" value="1"/>
</dbReference>
<evidence type="ECO:0000256" key="4">
    <source>
        <dbReference type="ARBA" id="ARBA00022840"/>
    </source>
</evidence>
<reference evidence="7 8" key="1">
    <citation type="submission" date="2010-07" db="EMBL/GenBank/DDBJ databases">
        <title>The draft genome of Paenibacillus curdlanolyticus YK9.</title>
        <authorList>
            <consortium name="US DOE Joint Genome Institute (JGI-PGF)"/>
            <person name="Lucas S."/>
            <person name="Copeland A."/>
            <person name="Lapidus A."/>
            <person name="Cheng J.-F."/>
            <person name="Bruce D."/>
            <person name="Goodwin L."/>
            <person name="Pitluck S."/>
            <person name="Land M.L."/>
            <person name="Hauser L."/>
            <person name="Chang Y.-J."/>
            <person name="Jeffries C."/>
            <person name="Anderson I.J."/>
            <person name="Johnson E."/>
            <person name="Loganathan U."/>
            <person name="Mulhopadhyay B."/>
            <person name="Kyrpides N."/>
            <person name="Woyke T.J."/>
        </authorList>
    </citation>
    <scope>NUCLEOTIDE SEQUENCE [LARGE SCALE GENOMIC DNA]</scope>
    <source>
        <strain evidence="7 8">YK9</strain>
    </source>
</reference>
<keyword evidence="8" id="KW-1185">Reference proteome</keyword>
<organism evidence="7 8">
    <name type="scientific">Paenibacillus curdlanolyticus YK9</name>
    <dbReference type="NCBI Taxonomy" id="717606"/>
    <lineage>
        <taxon>Bacteria</taxon>
        <taxon>Bacillati</taxon>
        <taxon>Bacillota</taxon>
        <taxon>Bacilli</taxon>
        <taxon>Bacillales</taxon>
        <taxon>Paenibacillaceae</taxon>
        <taxon>Paenibacillus</taxon>
    </lineage>
</organism>
<keyword evidence="2" id="KW-0547">Nucleotide-binding</keyword>
<dbReference type="InterPro" id="IPR005702">
    <property type="entry name" value="Wzc-like_C"/>
</dbReference>
<dbReference type="InterPro" id="IPR025669">
    <property type="entry name" value="AAA_dom"/>
</dbReference>
<dbReference type="PANTHER" id="PTHR32309">
    <property type="entry name" value="TYROSINE-PROTEIN KINASE"/>
    <property type="match status" value="1"/>
</dbReference>
<keyword evidence="1" id="KW-0808">Transferase</keyword>
<feature type="domain" description="AAA" evidence="6">
    <location>
        <begin position="41"/>
        <end position="171"/>
    </location>
</feature>
<evidence type="ECO:0000256" key="1">
    <source>
        <dbReference type="ARBA" id="ARBA00022679"/>
    </source>
</evidence>
<dbReference type="RefSeq" id="WP_006040144.1">
    <property type="nucleotide sequence ID" value="NZ_AEDD01000012.1"/>
</dbReference>
<dbReference type="SUPFAM" id="SSF52540">
    <property type="entry name" value="P-loop containing nucleoside triphosphate hydrolases"/>
    <property type="match status" value="1"/>
</dbReference>
<evidence type="ECO:0000256" key="2">
    <source>
        <dbReference type="ARBA" id="ARBA00022741"/>
    </source>
</evidence>
<dbReference type="AlphaFoldDB" id="E0IES0"/>
<dbReference type="OrthoDB" id="9794577at2"/>
<accession>E0IES0</accession>
<name>E0IES0_9BACL</name>
<dbReference type="GO" id="GO:0005524">
    <property type="term" value="F:ATP binding"/>
    <property type="evidence" value="ECO:0007669"/>
    <property type="project" value="UniProtKB-KW"/>
</dbReference>
<dbReference type="NCBIfam" id="TIGR01007">
    <property type="entry name" value="eps_fam"/>
    <property type="match status" value="1"/>
</dbReference>
<dbReference type="Gene3D" id="3.40.50.300">
    <property type="entry name" value="P-loop containing nucleotide triphosphate hydrolases"/>
    <property type="match status" value="1"/>
</dbReference>
<dbReference type="InterPro" id="IPR027417">
    <property type="entry name" value="P-loop_NTPase"/>
</dbReference>